<dbReference type="GO" id="GO:0005576">
    <property type="term" value="C:extracellular region"/>
    <property type="evidence" value="ECO:0007669"/>
    <property type="project" value="UniProtKB-SubCell"/>
</dbReference>
<organism evidence="4 5">
    <name type="scientific">Rotaria sordida</name>
    <dbReference type="NCBI Taxonomy" id="392033"/>
    <lineage>
        <taxon>Eukaryota</taxon>
        <taxon>Metazoa</taxon>
        <taxon>Spiralia</taxon>
        <taxon>Gnathifera</taxon>
        <taxon>Rotifera</taxon>
        <taxon>Eurotatoria</taxon>
        <taxon>Bdelloidea</taxon>
        <taxon>Philodinida</taxon>
        <taxon>Philodinidae</taxon>
        <taxon>Rotaria</taxon>
    </lineage>
</organism>
<comment type="caution">
    <text evidence="4">The sequence shown here is derived from an EMBL/GenBank/DDBJ whole genome shotgun (WGS) entry which is preliminary data.</text>
</comment>
<gene>
    <name evidence="4" type="ORF">PYM288_LOCUS3224</name>
</gene>
<evidence type="ECO:0000256" key="2">
    <source>
        <dbReference type="ARBA" id="ARBA00009127"/>
    </source>
</evidence>
<dbReference type="Proteomes" id="UP000663854">
    <property type="component" value="Unassembled WGS sequence"/>
</dbReference>
<dbReference type="InterPro" id="IPR017996">
    <property type="entry name" value="MRJP/yellow-related"/>
</dbReference>
<dbReference type="AlphaFoldDB" id="A0A813QUQ4"/>
<name>A0A813QUQ4_9BILA</name>
<dbReference type="SUPFAM" id="SSF75011">
    <property type="entry name" value="3-carboxy-cis,cis-mucoante lactonizing enzyme"/>
    <property type="match status" value="1"/>
</dbReference>
<dbReference type="Pfam" id="PF03022">
    <property type="entry name" value="MRJP"/>
    <property type="match status" value="1"/>
</dbReference>
<evidence type="ECO:0000256" key="3">
    <source>
        <dbReference type="ARBA" id="ARBA00022525"/>
    </source>
</evidence>
<reference evidence="4" key="1">
    <citation type="submission" date="2021-02" db="EMBL/GenBank/DDBJ databases">
        <authorList>
            <person name="Nowell W R."/>
        </authorList>
    </citation>
    <scope>NUCLEOTIDE SEQUENCE</scope>
</reference>
<comment type="similarity">
    <text evidence="2">Belongs to the major royal jelly protein family.</text>
</comment>
<comment type="subcellular location">
    <subcellularLocation>
        <location evidence="1">Secreted</location>
    </subcellularLocation>
</comment>
<sequence>MCACSYRRRQDSVTSDGLSYVDVKNIPKKYAIDNLTISVAEILPNNSLQPFPGGNWNTFNPQNSSENLEKRFVNVNSVSTDSNNNLWIVDSGMVGNRTFTNCSKLVKINLKNNSVEQIYSISSLNPSAGFALNDVQIGSRYAFLTESGLGSIVIINLGNG</sequence>
<evidence type="ECO:0000256" key="1">
    <source>
        <dbReference type="ARBA" id="ARBA00004613"/>
    </source>
</evidence>
<dbReference type="InterPro" id="IPR011042">
    <property type="entry name" value="6-blade_b-propeller_TolB-like"/>
</dbReference>
<protein>
    <submittedName>
        <fullName evidence="4">Uncharacterized protein</fullName>
    </submittedName>
</protein>
<accession>A0A813QUQ4</accession>
<dbReference type="Gene3D" id="2.120.10.30">
    <property type="entry name" value="TolB, C-terminal domain"/>
    <property type="match status" value="1"/>
</dbReference>
<evidence type="ECO:0000313" key="4">
    <source>
        <dbReference type="EMBL" id="CAF0773266.1"/>
    </source>
</evidence>
<keyword evidence="3" id="KW-0964">Secreted</keyword>
<evidence type="ECO:0000313" key="5">
    <source>
        <dbReference type="Proteomes" id="UP000663854"/>
    </source>
</evidence>
<dbReference type="EMBL" id="CAJNOH010000024">
    <property type="protein sequence ID" value="CAF0773266.1"/>
    <property type="molecule type" value="Genomic_DNA"/>
</dbReference>
<proteinExistence type="inferred from homology"/>